<dbReference type="AlphaFoldDB" id="A0A316AL60"/>
<proteinExistence type="inferred from homology"/>
<evidence type="ECO:0000256" key="3">
    <source>
        <dbReference type="ARBA" id="ARBA00022723"/>
    </source>
</evidence>
<dbReference type="Pfam" id="PF01883">
    <property type="entry name" value="FeS_assembly_P"/>
    <property type="match status" value="1"/>
</dbReference>
<name>A0A316AL60_9BACT</name>
<evidence type="ECO:0000256" key="8">
    <source>
        <dbReference type="HAMAP-Rule" id="MF_02040"/>
    </source>
</evidence>
<dbReference type="GO" id="GO:0140663">
    <property type="term" value="F:ATP-dependent FeS chaperone activity"/>
    <property type="evidence" value="ECO:0007669"/>
    <property type="project" value="InterPro"/>
</dbReference>
<dbReference type="GO" id="GO:0046872">
    <property type="term" value="F:metal ion binding"/>
    <property type="evidence" value="ECO:0007669"/>
    <property type="project" value="UniProtKB-KW"/>
</dbReference>
<dbReference type="InterPro" id="IPR027417">
    <property type="entry name" value="P-loop_NTPase"/>
</dbReference>
<dbReference type="GO" id="GO:0016887">
    <property type="term" value="F:ATP hydrolysis activity"/>
    <property type="evidence" value="ECO:0007669"/>
    <property type="project" value="UniProtKB-UniRule"/>
</dbReference>
<comment type="subunit">
    <text evidence="8">Homodimer.</text>
</comment>
<keyword evidence="8" id="KW-0378">Hydrolase</keyword>
<dbReference type="Gene3D" id="3.40.50.300">
    <property type="entry name" value="P-loop containing nucleotide triphosphate hydrolases"/>
    <property type="match status" value="1"/>
</dbReference>
<evidence type="ECO:0000313" key="11">
    <source>
        <dbReference type="Proteomes" id="UP000245880"/>
    </source>
</evidence>
<dbReference type="PANTHER" id="PTHR42961:SF2">
    <property type="entry name" value="IRON-SULFUR PROTEIN NUBPL"/>
    <property type="match status" value="1"/>
</dbReference>
<comment type="similarity">
    <text evidence="1">In the N-terminal section; belongs to the MIP18 family.</text>
</comment>
<evidence type="ECO:0000256" key="2">
    <source>
        <dbReference type="ARBA" id="ARBA00008205"/>
    </source>
</evidence>
<keyword evidence="4 8" id="KW-0547">Nucleotide-binding</keyword>
<keyword evidence="6 8" id="KW-0408">Iron</keyword>
<dbReference type="HAMAP" id="MF_02040">
    <property type="entry name" value="Mrp_NBP35"/>
    <property type="match status" value="1"/>
</dbReference>
<dbReference type="GO" id="GO:0005524">
    <property type="term" value="F:ATP binding"/>
    <property type="evidence" value="ECO:0007669"/>
    <property type="project" value="UniProtKB-UniRule"/>
</dbReference>
<evidence type="ECO:0000259" key="9">
    <source>
        <dbReference type="Pfam" id="PF01883"/>
    </source>
</evidence>
<dbReference type="InterPro" id="IPR002744">
    <property type="entry name" value="MIP18-like"/>
</dbReference>
<dbReference type="PROSITE" id="PS01215">
    <property type="entry name" value="MRP"/>
    <property type="match status" value="1"/>
</dbReference>
<dbReference type="InterPro" id="IPR044304">
    <property type="entry name" value="NUBPL-like"/>
</dbReference>
<gene>
    <name evidence="10" type="ORF">CLV98_104139</name>
</gene>
<dbReference type="SUPFAM" id="SSF117916">
    <property type="entry name" value="Fe-S cluster assembly (FSCA) domain-like"/>
    <property type="match status" value="1"/>
</dbReference>
<dbReference type="SUPFAM" id="SSF52540">
    <property type="entry name" value="P-loop containing nucleoside triphosphate hydrolases"/>
    <property type="match status" value="1"/>
</dbReference>
<protein>
    <recommendedName>
        <fullName evidence="8">Iron-sulfur cluster carrier protein</fullName>
    </recommendedName>
</protein>
<dbReference type="PANTHER" id="PTHR42961">
    <property type="entry name" value="IRON-SULFUR PROTEIN NUBPL"/>
    <property type="match status" value="1"/>
</dbReference>
<keyword evidence="7 8" id="KW-0411">Iron-sulfur</keyword>
<reference evidence="10 11" key="1">
    <citation type="submission" date="2018-03" db="EMBL/GenBank/DDBJ databases">
        <title>Genomic Encyclopedia of Archaeal and Bacterial Type Strains, Phase II (KMG-II): from individual species to whole genera.</title>
        <authorList>
            <person name="Goeker M."/>
        </authorList>
    </citation>
    <scope>NUCLEOTIDE SEQUENCE [LARGE SCALE GENOMIC DNA]</scope>
    <source>
        <strain evidence="10 11">DSM 100346</strain>
    </source>
</reference>
<feature type="domain" description="MIP18 family-like" evidence="9">
    <location>
        <begin position="21"/>
        <end position="86"/>
    </location>
</feature>
<keyword evidence="3 8" id="KW-0479">Metal-binding</keyword>
<dbReference type="Pfam" id="PF10609">
    <property type="entry name" value="ParA"/>
    <property type="match status" value="1"/>
</dbReference>
<evidence type="ECO:0000313" key="10">
    <source>
        <dbReference type="EMBL" id="PWJ58281.1"/>
    </source>
</evidence>
<dbReference type="CDD" id="cd02037">
    <property type="entry name" value="Mrp_NBP35"/>
    <property type="match status" value="1"/>
</dbReference>
<dbReference type="InterPro" id="IPR034904">
    <property type="entry name" value="FSCA_dom_sf"/>
</dbReference>
<dbReference type="EMBL" id="QGDT01000004">
    <property type="protein sequence ID" value="PWJ58281.1"/>
    <property type="molecule type" value="Genomic_DNA"/>
</dbReference>
<organism evidence="10 11">
    <name type="scientific">Dyadobacter jejuensis</name>
    <dbReference type="NCBI Taxonomy" id="1082580"/>
    <lineage>
        <taxon>Bacteria</taxon>
        <taxon>Pseudomonadati</taxon>
        <taxon>Bacteroidota</taxon>
        <taxon>Cytophagia</taxon>
        <taxon>Cytophagales</taxon>
        <taxon>Spirosomataceae</taxon>
        <taxon>Dyadobacter</taxon>
    </lineage>
</organism>
<keyword evidence="5 8" id="KW-0067">ATP-binding</keyword>
<dbReference type="Proteomes" id="UP000245880">
    <property type="component" value="Unassembled WGS sequence"/>
</dbReference>
<comment type="similarity">
    <text evidence="2">In the C-terminal section; belongs to the Mrp/NBP35 ATP-binding proteins family.</text>
</comment>
<sequence>MILVGITDKLSARMGEFTLNKEKVLAALSTVEEPDLKKDLVTLGMVQDIEVGVNQVRFTVVLTTPACPLKELIKSRCVAAIHTLISPDVEVVINLTANVTTAKPTGPLLPGVKNVIAIASGKGGVGKSTVTANLAMALHRSGAKVGIVDADIFGPSIPVMFGAEDMQPTITSHNGKNLINPIRQYGIKLMSIGFLTPPDSAVVWRGPMASQALKQFFGDTDWGELDYLLIDLPPGTSDIHITLVQTIPVAGAVIVTTPQKVALADATKGLSMFRQPQINVPVLGVVENMAWFTPAELPDHRYPIFGSGGGQLLADKWDVPLLGQIPLVQGIREAGDAGKPAFMEENQIVIDAFNDAAQALAQQLAIRNAEKAETKVVEMNT</sequence>
<evidence type="ECO:0000256" key="7">
    <source>
        <dbReference type="ARBA" id="ARBA00023014"/>
    </source>
</evidence>
<dbReference type="InterPro" id="IPR000808">
    <property type="entry name" value="Mrp-like_CS"/>
</dbReference>
<evidence type="ECO:0000256" key="1">
    <source>
        <dbReference type="ARBA" id="ARBA00007352"/>
    </source>
</evidence>
<dbReference type="Gene3D" id="3.30.300.130">
    <property type="entry name" value="Fe-S cluster assembly (FSCA)"/>
    <property type="match status" value="1"/>
</dbReference>
<comment type="similarity">
    <text evidence="8">Belongs to the Mrp/NBP35 ATP-binding proteins family.</text>
</comment>
<dbReference type="FunFam" id="3.40.50.300:FF:001119">
    <property type="entry name" value="Iron-sulfur cluster carrier protein"/>
    <property type="match status" value="1"/>
</dbReference>
<comment type="function">
    <text evidence="8">Binds and transfers iron-sulfur (Fe-S) clusters to target apoproteins. Can hydrolyze ATP.</text>
</comment>
<evidence type="ECO:0000256" key="6">
    <source>
        <dbReference type="ARBA" id="ARBA00023004"/>
    </source>
</evidence>
<dbReference type="GO" id="GO:0051539">
    <property type="term" value="F:4 iron, 4 sulfur cluster binding"/>
    <property type="evidence" value="ECO:0007669"/>
    <property type="project" value="TreeGrafter"/>
</dbReference>
<dbReference type="InterPro" id="IPR019591">
    <property type="entry name" value="Mrp/NBP35_ATP-bd"/>
</dbReference>
<evidence type="ECO:0000256" key="5">
    <source>
        <dbReference type="ARBA" id="ARBA00022840"/>
    </source>
</evidence>
<feature type="binding site" evidence="8">
    <location>
        <begin position="121"/>
        <end position="128"/>
    </location>
    <ligand>
        <name>ATP</name>
        <dbReference type="ChEBI" id="CHEBI:30616"/>
    </ligand>
</feature>
<evidence type="ECO:0000256" key="4">
    <source>
        <dbReference type="ARBA" id="ARBA00022741"/>
    </source>
</evidence>
<dbReference type="GO" id="GO:0016226">
    <property type="term" value="P:iron-sulfur cluster assembly"/>
    <property type="evidence" value="ECO:0007669"/>
    <property type="project" value="InterPro"/>
</dbReference>
<keyword evidence="11" id="KW-1185">Reference proteome</keyword>
<accession>A0A316AL60</accession>
<comment type="caution">
    <text evidence="10">The sequence shown here is derived from an EMBL/GenBank/DDBJ whole genome shotgun (WGS) entry which is preliminary data.</text>
</comment>
<dbReference type="InterPro" id="IPR033756">
    <property type="entry name" value="YlxH/NBP35"/>
</dbReference>